<dbReference type="EMBL" id="CP036287">
    <property type="protein sequence ID" value="QDU67966.1"/>
    <property type="molecule type" value="Genomic_DNA"/>
</dbReference>
<dbReference type="Proteomes" id="UP000316921">
    <property type="component" value="Chromosome"/>
</dbReference>
<reference evidence="1 2" key="1">
    <citation type="submission" date="2019-02" db="EMBL/GenBank/DDBJ databases">
        <title>Deep-cultivation of Planctomycetes and their phenomic and genomic characterization uncovers novel biology.</title>
        <authorList>
            <person name="Wiegand S."/>
            <person name="Jogler M."/>
            <person name="Boedeker C."/>
            <person name="Pinto D."/>
            <person name="Vollmers J."/>
            <person name="Rivas-Marin E."/>
            <person name="Kohn T."/>
            <person name="Peeters S.H."/>
            <person name="Heuer A."/>
            <person name="Rast P."/>
            <person name="Oberbeckmann S."/>
            <person name="Bunk B."/>
            <person name="Jeske O."/>
            <person name="Meyerdierks A."/>
            <person name="Storesund J.E."/>
            <person name="Kallscheuer N."/>
            <person name="Luecker S."/>
            <person name="Lage O.M."/>
            <person name="Pohl T."/>
            <person name="Merkel B.J."/>
            <person name="Hornburger P."/>
            <person name="Mueller R.-W."/>
            <person name="Bruemmer F."/>
            <person name="Labrenz M."/>
            <person name="Spormann A.M."/>
            <person name="Op den Camp H."/>
            <person name="Overmann J."/>
            <person name="Amann R."/>
            <person name="Jetten M.S.M."/>
            <person name="Mascher T."/>
            <person name="Medema M.H."/>
            <person name="Devos D.P."/>
            <person name="Kaster A.-K."/>
            <person name="Ovreas L."/>
            <person name="Rohde M."/>
            <person name="Galperin M.Y."/>
            <person name="Jogler C."/>
        </authorList>
    </citation>
    <scope>NUCLEOTIDE SEQUENCE [LARGE SCALE GENOMIC DNA]</scope>
    <source>
        <strain evidence="1 2">Pla133</strain>
    </source>
</reference>
<dbReference type="AlphaFoldDB" id="A0A518BLZ3"/>
<keyword evidence="2" id="KW-1185">Reference proteome</keyword>
<accession>A0A518BLZ3</accession>
<sequence>MRLWALAVLFAIVGCGGGAVSEEVAPRVSVRLSEEERVGSVRFSGPADATLITPFGHARGTDASLDIEWPQGGPLRLHKHQWNGFMSFDLELVIDPASTGRLKRGEITTWVDFGPTWSVYDDLDGKVSIHWTPIDGGSRVRHEVVLFGYEESGSLGYVFASGRVDVDTDRD</sequence>
<dbReference type="KEGG" id="pbap:Pla133_30570"/>
<protein>
    <submittedName>
        <fullName evidence="1">Uncharacterized protein</fullName>
    </submittedName>
</protein>
<evidence type="ECO:0000313" key="1">
    <source>
        <dbReference type="EMBL" id="QDU67966.1"/>
    </source>
</evidence>
<organism evidence="1 2">
    <name type="scientific">Engelhardtia mirabilis</name>
    <dbReference type="NCBI Taxonomy" id="2528011"/>
    <lineage>
        <taxon>Bacteria</taxon>
        <taxon>Pseudomonadati</taxon>
        <taxon>Planctomycetota</taxon>
        <taxon>Planctomycetia</taxon>
        <taxon>Planctomycetia incertae sedis</taxon>
        <taxon>Engelhardtia</taxon>
    </lineage>
</organism>
<evidence type="ECO:0000313" key="2">
    <source>
        <dbReference type="Proteomes" id="UP000316921"/>
    </source>
</evidence>
<gene>
    <name evidence="1" type="ORF">Pla133_30570</name>
</gene>
<dbReference type="PROSITE" id="PS51257">
    <property type="entry name" value="PROKAR_LIPOPROTEIN"/>
    <property type="match status" value="1"/>
</dbReference>
<proteinExistence type="predicted"/>
<name>A0A518BLZ3_9BACT</name>